<keyword evidence="5" id="KW-0547">Nucleotide-binding</keyword>
<evidence type="ECO:0000256" key="3">
    <source>
        <dbReference type="ARBA" id="ARBA00022448"/>
    </source>
</evidence>
<dbReference type="RefSeq" id="WP_344443367.1">
    <property type="nucleotide sequence ID" value="NZ_BAAALF010000076.1"/>
</dbReference>
<keyword evidence="3" id="KW-0813">Transport</keyword>
<evidence type="ECO:0000256" key="6">
    <source>
        <dbReference type="ARBA" id="ARBA00022840"/>
    </source>
</evidence>
<organism evidence="9 10">
    <name type="scientific">Kitasatospora nipponensis</name>
    <dbReference type="NCBI Taxonomy" id="258049"/>
    <lineage>
        <taxon>Bacteria</taxon>
        <taxon>Bacillati</taxon>
        <taxon>Actinomycetota</taxon>
        <taxon>Actinomycetes</taxon>
        <taxon>Kitasatosporales</taxon>
        <taxon>Streptomycetaceae</taxon>
        <taxon>Kitasatospora</taxon>
    </lineage>
</organism>
<comment type="subcellular location">
    <subcellularLocation>
        <location evidence="1">Cell membrane</location>
        <topology evidence="1">Peripheral membrane protein</topology>
    </subcellularLocation>
</comment>
<comment type="similarity">
    <text evidence="2">Belongs to the ABC transporter superfamily.</text>
</comment>
<dbReference type="PANTHER" id="PTHR43297:SF2">
    <property type="entry name" value="DIPEPTIDE TRANSPORT ATP-BINDING PROTEIN DPPD"/>
    <property type="match status" value="1"/>
</dbReference>
<gene>
    <name evidence="9" type="ORF">GCM10009665_41950</name>
</gene>
<dbReference type="SMART" id="SM00382">
    <property type="entry name" value="AAA"/>
    <property type="match status" value="1"/>
</dbReference>
<dbReference type="Pfam" id="PF08352">
    <property type="entry name" value="oligo_HPY"/>
    <property type="match status" value="1"/>
</dbReference>
<dbReference type="PROSITE" id="PS50893">
    <property type="entry name" value="ABC_TRANSPORTER_2"/>
    <property type="match status" value="1"/>
</dbReference>
<reference evidence="10" key="1">
    <citation type="journal article" date="2019" name="Int. J. Syst. Evol. Microbiol.">
        <title>The Global Catalogue of Microorganisms (GCM) 10K type strain sequencing project: providing services to taxonomists for standard genome sequencing and annotation.</title>
        <authorList>
            <consortium name="The Broad Institute Genomics Platform"/>
            <consortium name="The Broad Institute Genome Sequencing Center for Infectious Disease"/>
            <person name="Wu L."/>
            <person name="Ma J."/>
        </authorList>
    </citation>
    <scope>NUCLEOTIDE SEQUENCE [LARGE SCALE GENOMIC DNA]</scope>
    <source>
        <strain evidence="10">JCM 13004</strain>
    </source>
</reference>
<dbReference type="PANTHER" id="PTHR43297">
    <property type="entry name" value="OLIGOPEPTIDE TRANSPORT ATP-BINDING PROTEIN APPD"/>
    <property type="match status" value="1"/>
</dbReference>
<accession>A0ABP4H4F4</accession>
<dbReference type="Pfam" id="PF00005">
    <property type="entry name" value="ABC_tran"/>
    <property type="match status" value="1"/>
</dbReference>
<dbReference type="Gene3D" id="3.40.50.300">
    <property type="entry name" value="P-loop containing nucleotide triphosphate hydrolases"/>
    <property type="match status" value="1"/>
</dbReference>
<sequence length="357" mass="36602">MPPFEQSPPSSPSSDTGVALLDYRDLTVTLPGTARPILDAVSLRVAAGEAVALVGESGSGKSVTARAALGLLPAGASTGGQVLVAGRGLVGADAATLREVRTGKASMIFQDPRAGINPVRRVGDFLTEALRLAGGRSRAAAEARALELLGAVGLPDPPRHLRQYPHQMSGGMLQRVMIAGALTADPELLLCDEPTTALDVTTQAEIMAILRTLQRERGLGLLLITHDLDLAAACCDRVYVMYAGRIVESAGAADLLAAPRHPYTAGLLGSSPPLHGEPTRLTPIPGVPMGLLESAPGCAFAARCAFARPGLCDQSPPPLVPVGPAPVGPAAVDPAGGSAAPRLVACHLADELHEEEL</sequence>
<comment type="caution">
    <text evidence="9">The sequence shown here is derived from an EMBL/GenBank/DDBJ whole genome shotgun (WGS) entry which is preliminary data.</text>
</comment>
<evidence type="ECO:0000259" key="8">
    <source>
        <dbReference type="PROSITE" id="PS50893"/>
    </source>
</evidence>
<evidence type="ECO:0000256" key="1">
    <source>
        <dbReference type="ARBA" id="ARBA00004202"/>
    </source>
</evidence>
<keyword evidence="4" id="KW-1003">Cell membrane</keyword>
<evidence type="ECO:0000256" key="2">
    <source>
        <dbReference type="ARBA" id="ARBA00005417"/>
    </source>
</evidence>
<proteinExistence type="inferred from homology"/>
<keyword evidence="7" id="KW-0472">Membrane</keyword>
<protein>
    <submittedName>
        <fullName evidence="9">ABC transporter ATP-binding protein</fullName>
    </submittedName>
</protein>
<keyword evidence="6 9" id="KW-0067">ATP-binding</keyword>
<dbReference type="PROSITE" id="PS00211">
    <property type="entry name" value="ABC_TRANSPORTER_1"/>
    <property type="match status" value="1"/>
</dbReference>
<evidence type="ECO:0000256" key="4">
    <source>
        <dbReference type="ARBA" id="ARBA00022475"/>
    </source>
</evidence>
<evidence type="ECO:0000313" key="10">
    <source>
        <dbReference type="Proteomes" id="UP001500037"/>
    </source>
</evidence>
<dbReference type="InterPro" id="IPR013563">
    <property type="entry name" value="Oligopep_ABC_C"/>
</dbReference>
<dbReference type="EMBL" id="BAAALF010000076">
    <property type="protein sequence ID" value="GAA1246638.1"/>
    <property type="molecule type" value="Genomic_DNA"/>
</dbReference>
<dbReference type="SUPFAM" id="SSF52540">
    <property type="entry name" value="P-loop containing nucleoside triphosphate hydrolases"/>
    <property type="match status" value="1"/>
</dbReference>
<feature type="domain" description="ABC transporter" evidence="8">
    <location>
        <begin position="21"/>
        <end position="268"/>
    </location>
</feature>
<evidence type="ECO:0000313" key="9">
    <source>
        <dbReference type="EMBL" id="GAA1246638.1"/>
    </source>
</evidence>
<dbReference type="InterPro" id="IPR050388">
    <property type="entry name" value="ABC_Ni/Peptide_Import"/>
</dbReference>
<keyword evidence="10" id="KW-1185">Reference proteome</keyword>
<dbReference type="Proteomes" id="UP001500037">
    <property type="component" value="Unassembled WGS sequence"/>
</dbReference>
<evidence type="ECO:0000256" key="7">
    <source>
        <dbReference type="ARBA" id="ARBA00023136"/>
    </source>
</evidence>
<dbReference type="InterPro" id="IPR017871">
    <property type="entry name" value="ABC_transporter-like_CS"/>
</dbReference>
<dbReference type="CDD" id="cd03257">
    <property type="entry name" value="ABC_NikE_OppD_transporters"/>
    <property type="match status" value="1"/>
</dbReference>
<name>A0ABP4H4F4_9ACTN</name>
<evidence type="ECO:0000256" key="5">
    <source>
        <dbReference type="ARBA" id="ARBA00022741"/>
    </source>
</evidence>
<dbReference type="InterPro" id="IPR027417">
    <property type="entry name" value="P-loop_NTPase"/>
</dbReference>
<dbReference type="InterPro" id="IPR003593">
    <property type="entry name" value="AAA+_ATPase"/>
</dbReference>
<dbReference type="InterPro" id="IPR003439">
    <property type="entry name" value="ABC_transporter-like_ATP-bd"/>
</dbReference>
<dbReference type="GO" id="GO:0005524">
    <property type="term" value="F:ATP binding"/>
    <property type="evidence" value="ECO:0007669"/>
    <property type="project" value="UniProtKB-KW"/>
</dbReference>
<dbReference type="NCBIfam" id="TIGR01727">
    <property type="entry name" value="oligo_HPY"/>
    <property type="match status" value="1"/>
</dbReference>